<dbReference type="AlphaFoldDB" id="A0A517TE93"/>
<evidence type="ECO:0000259" key="1">
    <source>
        <dbReference type="Pfam" id="PF02627"/>
    </source>
</evidence>
<feature type="domain" description="Carboxymuconolactone decarboxylase-like" evidence="1">
    <location>
        <begin position="135"/>
        <end position="199"/>
    </location>
</feature>
<dbReference type="KEGG" id="chya:V22_39650"/>
<keyword evidence="2" id="KW-0575">Peroxidase</keyword>
<dbReference type="Pfam" id="PF02627">
    <property type="entry name" value="CMD"/>
    <property type="match status" value="1"/>
</dbReference>
<dbReference type="InterPro" id="IPR003779">
    <property type="entry name" value="CMD-like"/>
</dbReference>
<dbReference type="EMBL" id="CP036316">
    <property type="protein sequence ID" value="QDT66694.1"/>
    <property type="molecule type" value="Genomic_DNA"/>
</dbReference>
<keyword evidence="3" id="KW-1185">Reference proteome</keyword>
<dbReference type="EC" id="1.11.1.15" evidence="2"/>
<sequence>MSRIEPLPESDATDKVEQTYGRIREMLGVEEVPEPFLLMGRSEAFLSDFYMNFKKFIIKDGKLDPQTKIVIGLAVALKEDSTPIVELLQAIGVQRGLSHEALADIIALVGTNAMYNSFFKFRKIAGTDIFEGMPVALRAHTFQSTQFDDKTVELVSIAISNQNVCAPCVSGHVAKARKLEIPDEAILEAIQITGTIAAGVQFLKSCG</sequence>
<evidence type="ECO:0000313" key="3">
    <source>
        <dbReference type="Proteomes" id="UP000319976"/>
    </source>
</evidence>
<proteinExistence type="predicted"/>
<dbReference type="Proteomes" id="UP000319976">
    <property type="component" value="Chromosome"/>
</dbReference>
<dbReference type="PANTHER" id="PTHR33930">
    <property type="entry name" value="ALKYL HYDROPEROXIDE REDUCTASE AHPD"/>
    <property type="match status" value="1"/>
</dbReference>
<dbReference type="SUPFAM" id="SSF69118">
    <property type="entry name" value="AhpD-like"/>
    <property type="match status" value="2"/>
</dbReference>
<dbReference type="GO" id="GO:0051920">
    <property type="term" value="F:peroxiredoxin activity"/>
    <property type="evidence" value="ECO:0007669"/>
    <property type="project" value="InterPro"/>
</dbReference>
<dbReference type="NCBIfam" id="TIGR00778">
    <property type="entry name" value="ahpD_dom"/>
    <property type="match status" value="1"/>
</dbReference>
<protein>
    <submittedName>
        <fullName evidence="2">Alkyl hydroperoxide reductase AhpD</fullName>
        <ecNumber evidence="2">1.11.1.15</ecNumber>
    </submittedName>
</protein>
<dbReference type="Gene3D" id="1.20.1290.10">
    <property type="entry name" value="AhpD-like"/>
    <property type="match status" value="1"/>
</dbReference>
<reference evidence="2 3" key="1">
    <citation type="submission" date="2019-02" db="EMBL/GenBank/DDBJ databases">
        <title>Deep-cultivation of Planctomycetes and their phenomic and genomic characterization uncovers novel biology.</title>
        <authorList>
            <person name="Wiegand S."/>
            <person name="Jogler M."/>
            <person name="Boedeker C."/>
            <person name="Pinto D."/>
            <person name="Vollmers J."/>
            <person name="Rivas-Marin E."/>
            <person name="Kohn T."/>
            <person name="Peeters S.H."/>
            <person name="Heuer A."/>
            <person name="Rast P."/>
            <person name="Oberbeckmann S."/>
            <person name="Bunk B."/>
            <person name="Jeske O."/>
            <person name="Meyerdierks A."/>
            <person name="Storesund J.E."/>
            <person name="Kallscheuer N."/>
            <person name="Luecker S."/>
            <person name="Lage O.M."/>
            <person name="Pohl T."/>
            <person name="Merkel B.J."/>
            <person name="Hornburger P."/>
            <person name="Mueller R.-W."/>
            <person name="Bruemmer F."/>
            <person name="Labrenz M."/>
            <person name="Spormann A.M."/>
            <person name="Op den Camp H."/>
            <person name="Overmann J."/>
            <person name="Amann R."/>
            <person name="Jetten M.S.M."/>
            <person name="Mascher T."/>
            <person name="Medema M.H."/>
            <person name="Devos D.P."/>
            <person name="Kaster A.-K."/>
            <person name="Ovreas L."/>
            <person name="Rohde M."/>
            <person name="Galperin M.Y."/>
            <person name="Jogler C."/>
        </authorList>
    </citation>
    <scope>NUCLEOTIDE SEQUENCE [LARGE SCALE GENOMIC DNA]</scope>
    <source>
        <strain evidence="2 3">V22</strain>
    </source>
</reference>
<name>A0A517TE93_9PLAN</name>
<keyword evidence="2" id="KW-0560">Oxidoreductase</keyword>
<organism evidence="2 3">
    <name type="scientific">Calycomorphotria hydatis</name>
    <dbReference type="NCBI Taxonomy" id="2528027"/>
    <lineage>
        <taxon>Bacteria</taxon>
        <taxon>Pseudomonadati</taxon>
        <taxon>Planctomycetota</taxon>
        <taxon>Planctomycetia</taxon>
        <taxon>Planctomycetales</taxon>
        <taxon>Planctomycetaceae</taxon>
        <taxon>Calycomorphotria</taxon>
    </lineage>
</organism>
<accession>A0A517TE93</accession>
<dbReference type="RefSeq" id="WP_197439764.1">
    <property type="nucleotide sequence ID" value="NZ_CP036316.1"/>
</dbReference>
<dbReference type="InterPro" id="IPR004675">
    <property type="entry name" value="AhpD_core"/>
</dbReference>
<dbReference type="InterPro" id="IPR029032">
    <property type="entry name" value="AhpD-like"/>
</dbReference>
<gene>
    <name evidence="2" type="primary">ahpD</name>
    <name evidence="2" type="ORF">V22_39650</name>
</gene>
<evidence type="ECO:0000313" key="2">
    <source>
        <dbReference type="EMBL" id="QDT66694.1"/>
    </source>
</evidence>
<dbReference type="PANTHER" id="PTHR33930:SF2">
    <property type="entry name" value="BLR3452 PROTEIN"/>
    <property type="match status" value="1"/>
</dbReference>